<dbReference type="PANTHER" id="PTHR42850">
    <property type="entry name" value="METALLOPHOSPHOESTERASE"/>
    <property type="match status" value="1"/>
</dbReference>
<gene>
    <name evidence="2" type="ORF">Fuma_06090</name>
</gene>
<dbReference type="GO" id="GO:0016791">
    <property type="term" value="F:phosphatase activity"/>
    <property type="evidence" value="ECO:0007669"/>
    <property type="project" value="TreeGrafter"/>
</dbReference>
<dbReference type="Gene3D" id="3.60.21.10">
    <property type="match status" value="1"/>
</dbReference>
<dbReference type="Proteomes" id="UP000187735">
    <property type="component" value="Chromosome"/>
</dbReference>
<dbReference type="GO" id="GO:0110154">
    <property type="term" value="P:RNA decapping"/>
    <property type="evidence" value="ECO:0007669"/>
    <property type="project" value="TreeGrafter"/>
</dbReference>
<name>A0A1P8WQT4_9PLAN</name>
<evidence type="ECO:0000259" key="1">
    <source>
        <dbReference type="Pfam" id="PF00149"/>
    </source>
</evidence>
<organism evidence="2 3">
    <name type="scientific">Fuerstiella marisgermanici</name>
    <dbReference type="NCBI Taxonomy" id="1891926"/>
    <lineage>
        <taxon>Bacteria</taxon>
        <taxon>Pseudomonadati</taxon>
        <taxon>Planctomycetota</taxon>
        <taxon>Planctomycetia</taxon>
        <taxon>Planctomycetales</taxon>
        <taxon>Planctomycetaceae</taxon>
        <taxon>Fuerstiella</taxon>
    </lineage>
</organism>
<proteinExistence type="predicted"/>
<dbReference type="STRING" id="1891926.Fuma_06090"/>
<dbReference type="InterPro" id="IPR004843">
    <property type="entry name" value="Calcineurin-like_PHP"/>
</dbReference>
<dbReference type="PANTHER" id="PTHR42850:SF4">
    <property type="entry name" value="ZINC-DEPENDENT ENDOPOLYPHOSPHATASE"/>
    <property type="match status" value="1"/>
</dbReference>
<dbReference type="AlphaFoldDB" id="A0A1P8WQT4"/>
<dbReference type="KEGG" id="fmr:Fuma_06090"/>
<dbReference type="GO" id="GO:0005737">
    <property type="term" value="C:cytoplasm"/>
    <property type="evidence" value="ECO:0007669"/>
    <property type="project" value="TreeGrafter"/>
</dbReference>
<reference evidence="2 3" key="1">
    <citation type="journal article" date="2016" name="Front. Microbiol.">
        <title>Fuerstia marisgermanicae gen. nov., sp. nov., an Unusual Member of the Phylum Planctomycetes from the German Wadden Sea.</title>
        <authorList>
            <person name="Kohn T."/>
            <person name="Heuer A."/>
            <person name="Jogler M."/>
            <person name="Vollmers J."/>
            <person name="Boedeker C."/>
            <person name="Bunk B."/>
            <person name="Rast P."/>
            <person name="Borchert D."/>
            <person name="Glockner I."/>
            <person name="Freese H.M."/>
            <person name="Klenk H.P."/>
            <person name="Overmann J."/>
            <person name="Kaster A.K."/>
            <person name="Rohde M."/>
            <person name="Wiegand S."/>
            <person name="Jogler C."/>
        </authorList>
    </citation>
    <scope>NUCLEOTIDE SEQUENCE [LARGE SCALE GENOMIC DNA]</scope>
    <source>
        <strain evidence="2 3">NH11</strain>
    </source>
</reference>
<accession>A0A1P8WQT4</accession>
<keyword evidence="3" id="KW-1185">Reference proteome</keyword>
<dbReference type="InterPro" id="IPR050126">
    <property type="entry name" value="Ap4A_hydrolase"/>
</dbReference>
<sequence length="246" mass="27440">MPETIVIGDMHGHADALRGLIDKILPRVHADTTIVTLGDYIDRGPSSRDVIDQLLNLKLHTSGQLVSLLGNHEDWMLQSLNDHTKHPWLLGMDGLSTIQSYSSAAAAAIRDRLTALGPRIYTERVSLPYDLFFDTLPDSHLRFFQELQVCYEDQHGFYSHAGLDPLYPLSEQNRQVLVWGEHTNFQCYSGKPVVYGHWNNMLADDGGNRVPRRAGDTYGIDSIADGVLTALHLPSLNVTHAQTESV</sequence>
<evidence type="ECO:0000313" key="3">
    <source>
        <dbReference type="Proteomes" id="UP000187735"/>
    </source>
</evidence>
<dbReference type="Pfam" id="PF00149">
    <property type="entry name" value="Metallophos"/>
    <property type="match status" value="1"/>
</dbReference>
<evidence type="ECO:0000313" key="2">
    <source>
        <dbReference type="EMBL" id="APZ96421.1"/>
    </source>
</evidence>
<feature type="domain" description="Calcineurin-like phosphoesterase" evidence="1">
    <location>
        <begin position="5"/>
        <end position="91"/>
    </location>
</feature>
<dbReference type="OrthoDB" id="384253at2"/>
<dbReference type="InterPro" id="IPR029052">
    <property type="entry name" value="Metallo-depent_PP-like"/>
</dbReference>
<dbReference type="GO" id="GO:0008803">
    <property type="term" value="F:bis(5'-nucleosyl)-tetraphosphatase (symmetrical) activity"/>
    <property type="evidence" value="ECO:0007669"/>
    <property type="project" value="TreeGrafter"/>
</dbReference>
<dbReference type="SUPFAM" id="SSF56300">
    <property type="entry name" value="Metallo-dependent phosphatases"/>
    <property type="match status" value="1"/>
</dbReference>
<protein>
    <recommendedName>
        <fullName evidence="1">Calcineurin-like phosphoesterase domain-containing protein</fullName>
    </recommendedName>
</protein>
<dbReference type="RefSeq" id="WP_077027450.1">
    <property type="nucleotide sequence ID" value="NZ_CP017641.1"/>
</dbReference>
<dbReference type="EMBL" id="CP017641">
    <property type="protein sequence ID" value="APZ96421.1"/>
    <property type="molecule type" value="Genomic_DNA"/>
</dbReference>